<protein>
    <submittedName>
        <fullName evidence="6">Uncharacterized protein</fullName>
    </submittedName>
</protein>
<feature type="compositionally biased region" description="Polar residues" evidence="3">
    <location>
        <begin position="1054"/>
        <end position="1064"/>
    </location>
</feature>
<organism evidence="6 7">
    <name type="scientific">Talaromyces atroroseus</name>
    <dbReference type="NCBI Taxonomy" id="1441469"/>
    <lineage>
        <taxon>Eukaryota</taxon>
        <taxon>Fungi</taxon>
        <taxon>Dikarya</taxon>
        <taxon>Ascomycota</taxon>
        <taxon>Pezizomycotina</taxon>
        <taxon>Eurotiomycetes</taxon>
        <taxon>Eurotiomycetidae</taxon>
        <taxon>Eurotiales</taxon>
        <taxon>Trichocomaceae</taxon>
        <taxon>Talaromyces</taxon>
        <taxon>Talaromyces sect. Trachyspermi</taxon>
    </lineage>
</organism>
<dbReference type="PANTHER" id="PTHR10039">
    <property type="entry name" value="AMELOGENIN"/>
    <property type="match status" value="1"/>
</dbReference>
<feature type="compositionally biased region" description="Low complexity" evidence="3">
    <location>
        <begin position="1202"/>
        <end position="1218"/>
    </location>
</feature>
<feature type="domain" description="Nephrocystin 3-like N-terminal" evidence="5">
    <location>
        <begin position="300"/>
        <end position="466"/>
    </location>
</feature>
<dbReference type="InterPro" id="IPR027417">
    <property type="entry name" value="P-loop_NTPase"/>
</dbReference>
<evidence type="ECO:0000259" key="5">
    <source>
        <dbReference type="Pfam" id="PF24883"/>
    </source>
</evidence>
<evidence type="ECO:0000259" key="4">
    <source>
        <dbReference type="Pfam" id="PF24809"/>
    </source>
</evidence>
<evidence type="ECO:0000313" key="6">
    <source>
        <dbReference type="EMBL" id="OKL61210.1"/>
    </source>
</evidence>
<dbReference type="Gene3D" id="3.40.50.300">
    <property type="entry name" value="P-loop containing nucleotide triphosphate hydrolases"/>
    <property type="match status" value="1"/>
</dbReference>
<evidence type="ECO:0000256" key="3">
    <source>
        <dbReference type="SAM" id="MobiDB-lite"/>
    </source>
</evidence>
<feature type="domain" description="DUF7708" evidence="4">
    <location>
        <begin position="74"/>
        <end position="210"/>
    </location>
</feature>
<gene>
    <name evidence="6" type="ORF">UA08_03619</name>
</gene>
<dbReference type="Proteomes" id="UP000214365">
    <property type="component" value="Unassembled WGS sequence"/>
</dbReference>
<sequence length="1563" mass="177854">MPASVAVPSAFSLALENYIQSRPKKSKTPQFLQKLQQQQQQQQVVIDANTISQDLIQLQRDATDSKAASIARKTLKPVVSILSTYSGIVDTLIQVDPMPTAILWGCLRAVIDTSKRFLDLYDKIADQLERLGTHLDILTEYEWLFPDSSTMQKLLQKSYIDIIRFWVRVEKECSRCVANRLTRAVAPFSTTKLDGIISKIGESADAMTRVIPVVQERLRRREAEDVAKERELAGLAREEQADFIQRYEARYAEKLKELEKEQKRQRQRDVQNWIRAGEPPLNVSNFRHHDEKCGERSPSTCQWLFEDGIVKKWVNSQSSASQLWVKGAPGVGKSVLTAYAIEKIPEICNDKPAVVYQYFTFDEEFPTLLVYRSLAEQLINQLGKVADMPEDIHAFTQRGATPSKAGDVKTVISMLVNKLPVSYVFLDGLDEECTQESRRKHLDDILDFFQDLANKTPSRLRLWCCSQTHTCLDNRFESQPSIEVTKSLNSQDIETYLARKITVLNRLPLDTGYKNLILKDLREKSDGCFLWASLMLHSMSKAATLNMVQELIEDGLPGDYEKYYRRKMEDVDPSLRGFVAVLLACIVHARRPLRLDELCECTAMAKGPAGHDIDRNEKLVKDMVLELCQPLVRIHEIQEPDGGKVNVCTLTHGSVKAFLLRNAQILEQDNACALTNDVMADICLKYLLQPRYQQLLTKKNDTFVDLHDDDIMEHHLLPYAAKYWDKHLDDVEFSSEFNQKVTQLVTSSQFFTLLQIQSLLVEGQFRFWYNSFRPWAGRHIRRVFPQWFEDNCDGNWKRDYALFVGEWGELLDEDTSIRGAYEGQIDRCFFRALGSHNFLHLGPSRYKSLAFFSEDSATAEPPIRCFDGVDERGELLMLLKLENLSSEKLELRCERWSLSGQQPKFQGFQTLYASSSSWPLYEYPLSEKIPGRPRLVSFTTDLQFMRIGSQVFSKGEDDEYIPLAAIGSGNEYFEEMASNGHFIAISARRLMSRADIRNLDEADGSKEAVLDYAEIMNKAEELAIQALDQITASASSESSQPSTTATGSSDTDKATSVSSATSFNVEEPEDFVHDSQLEEDKMLDAKSETGQTDEFLHSSSNSISSNTAYTSWSEASSELMSDEMEDEDQWNDQPLTLEELELERREGSLSGDSEGDDDGENANILLLDAEIRSSFSDMDDDEDPNKRDDLKEMYSEADESSGVESHYSSSNYSFSDSNDGSENEDGALFEEMMVNNKTTKADGTRRVTLRIYDSAKLNHQDPVFHYSCYIKARLFDSPPAFHPSKPLLVWPLGDGEILFANYETKTYYTRELCRSQSRSCHVSIKAHFSRDGQYLHFAALEASEAVKEEGSQPHKVLLRLQLSTHRLSIQKTARSPPRLVFRTTVNLGSVSKIPVSNLPYSLTWTDTELFFTIRGRKLDVIRIPLFRSPVGKSSEEVVYYLKDPIFLPRSADVRNTYLFPDLSPATITTQSTSKKKDRKTTLILGSYCSLPNQDFSVPRSMSLPPMAVYLRENNDLEWTRCTTRYNETCTTPKQPVNNACGRLKGKFESFDLKEDCDIVPYLS</sequence>
<accession>A0A225AK14</accession>
<keyword evidence="1" id="KW-0677">Repeat</keyword>
<dbReference type="SUPFAM" id="SSF52540">
    <property type="entry name" value="P-loop containing nucleoside triphosphate hydrolases"/>
    <property type="match status" value="1"/>
</dbReference>
<dbReference type="RefSeq" id="XP_020121331.1">
    <property type="nucleotide sequence ID" value="XM_020265939.1"/>
</dbReference>
<evidence type="ECO:0000256" key="1">
    <source>
        <dbReference type="ARBA" id="ARBA00022737"/>
    </source>
</evidence>
<keyword evidence="7" id="KW-1185">Reference proteome</keyword>
<feature type="region of interest" description="Disordered" evidence="3">
    <location>
        <begin position="1033"/>
        <end position="1072"/>
    </location>
</feature>
<dbReference type="PANTHER" id="PTHR10039:SF14">
    <property type="entry name" value="NACHT DOMAIN-CONTAINING PROTEIN"/>
    <property type="match status" value="1"/>
</dbReference>
<keyword evidence="2" id="KW-0175">Coiled coil</keyword>
<feature type="coiled-coil region" evidence="2">
    <location>
        <begin position="241"/>
        <end position="268"/>
    </location>
</feature>
<evidence type="ECO:0000313" key="7">
    <source>
        <dbReference type="Proteomes" id="UP000214365"/>
    </source>
</evidence>
<dbReference type="STRING" id="1441469.A0A225AK14"/>
<dbReference type="EMBL" id="LFMY01000004">
    <property type="protein sequence ID" value="OKL61210.1"/>
    <property type="molecule type" value="Genomic_DNA"/>
</dbReference>
<evidence type="ECO:0000256" key="2">
    <source>
        <dbReference type="SAM" id="Coils"/>
    </source>
</evidence>
<feature type="region of interest" description="Disordered" evidence="3">
    <location>
        <begin position="1087"/>
        <end position="1109"/>
    </location>
</feature>
<dbReference type="OrthoDB" id="4525234at2759"/>
<dbReference type="InterPro" id="IPR056884">
    <property type="entry name" value="NPHP3-like_N"/>
</dbReference>
<proteinExistence type="predicted"/>
<comment type="caution">
    <text evidence="6">The sequence shown here is derived from an EMBL/GenBank/DDBJ whole genome shotgun (WGS) entry which is preliminary data.</text>
</comment>
<feature type="compositionally biased region" description="Low complexity" evidence="3">
    <location>
        <begin position="1033"/>
        <end position="1046"/>
    </location>
</feature>
<dbReference type="Pfam" id="PF24883">
    <property type="entry name" value="NPHP3_N"/>
    <property type="match status" value="1"/>
</dbReference>
<reference evidence="6 7" key="1">
    <citation type="submission" date="2015-06" db="EMBL/GenBank/DDBJ databases">
        <title>Talaromyces atroroseus IBT 11181 draft genome.</title>
        <authorList>
            <person name="Rasmussen K.B."/>
            <person name="Rasmussen S."/>
            <person name="Petersen B."/>
            <person name="Sicheritz-Ponten T."/>
            <person name="Mortensen U.H."/>
            <person name="Thrane U."/>
        </authorList>
    </citation>
    <scope>NUCLEOTIDE SEQUENCE [LARGE SCALE GENOMIC DNA]</scope>
    <source>
        <strain evidence="6 7">IBT 11181</strain>
    </source>
</reference>
<name>A0A225AK14_TALAT</name>
<dbReference type="Pfam" id="PF24809">
    <property type="entry name" value="DUF7708"/>
    <property type="match status" value="1"/>
</dbReference>
<dbReference type="InterPro" id="IPR056125">
    <property type="entry name" value="DUF7708"/>
</dbReference>
<dbReference type="GeneID" id="31003374"/>
<feature type="region of interest" description="Disordered" evidence="3">
    <location>
        <begin position="1193"/>
        <end position="1224"/>
    </location>
</feature>